<dbReference type="Pfam" id="PF11716">
    <property type="entry name" value="MDMPI_N"/>
    <property type="match status" value="1"/>
</dbReference>
<dbReference type="Gene3D" id="3.40.630.30">
    <property type="match status" value="1"/>
</dbReference>
<dbReference type="GO" id="GO:0005737">
    <property type="term" value="C:cytoplasm"/>
    <property type="evidence" value="ECO:0007669"/>
    <property type="project" value="TreeGrafter"/>
</dbReference>
<accession>A0A385DC50</accession>
<dbReference type="AlphaFoldDB" id="A0A385DC50"/>
<dbReference type="Pfam" id="PF13302">
    <property type="entry name" value="Acetyltransf_3"/>
    <property type="match status" value="1"/>
</dbReference>
<protein>
    <submittedName>
        <fullName evidence="2">GNAT family N-acetyltransferase</fullName>
    </submittedName>
</protein>
<dbReference type="PANTHER" id="PTHR43441">
    <property type="entry name" value="RIBOSOMAL-PROTEIN-SERINE ACETYLTRANSFERASE"/>
    <property type="match status" value="1"/>
</dbReference>
<dbReference type="EMBL" id="CP031742">
    <property type="protein sequence ID" value="AXQ55560.1"/>
    <property type="molecule type" value="Genomic_DNA"/>
</dbReference>
<dbReference type="InterPro" id="IPR051908">
    <property type="entry name" value="Ribosomal_N-acetyltransferase"/>
</dbReference>
<dbReference type="InterPro" id="IPR024344">
    <property type="entry name" value="MDMPI_metal-binding"/>
</dbReference>
<organism evidence="2 3">
    <name type="scientific">Streptomyces koyangensis</name>
    <dbReference type="NCBI Taxonomy" id="188770"/>
    <lineage>
        <taxon>Bacteria</taxon>
        <taxon>Bacillati</taxon>
        <taxon>Actinomycetota</taxon>
        <taxon>Actinomycetes</taxon>
        <taxon>Kitasatosporales</taxon>
        <taxon>Streptomycetaceae</taxon>
        <taxon>Streptomyces</taxon>
        <taxon>Streptomyces aurantiacus group</taxon>
    </lineage>
</organism>
<proteinExistence type="predicted"/>
<sequence>MLEMGADQVDEAVAECAALLRSVADRDWEVPAGSLEWSVRYTVEHVADDLIAYAGQLTGRAASGYVGFGITLDEGLSNEDAIGVVTATGGLLSAVVRTTPPGVRGWHSFAYGAGDRTGFAGMGVAEVLLHAYDIACGLGVERWRPPGRLSQSLLAHLFPHVQPGPDPARTLLWATGRGELPGRPRVTSWHWHNALVLPVESEENEEVEEAADVLELRELSPAAAMDLSVGGTAGHSWLGDDADEGSRAAAAMVARAYARGTHRPEWGTFVLVRVRDERALGTVGFHGPPDETGSAEVGYGLQEKARGHGHATAALRALAVWGLGQPGSPTLRARVDPDNQASQAVLRRAGFTPADPPVVEDLAEGMDLRFERRG</sequence>
<dbReference type="PANTHER" id="PTHR43441:SF6">
    <property type="entry name" value="N-ACETYLTRANSFERASE DOMAIN-CONTAINING PROTEIN"/>
    <property type="match status" value="1"/>
</dbReference>
<dbReference type="PROSITE" id="PS51186">
    <property type="entry name" value="GNAT"/>
    <property type="match status" value="1"/>
</dbReference>
<evidence type="ECO:0000313" key="3">
    <source>
        <dbReference type="Proteomes" id="UP000259636"/>
    </source>
</evidence>
<dbReference type="InterPro" id="IPR000182">
    <property type="entry name" value="GNAT_dom"/>
</dbReference>
<dbReference type="GO" id="GO:0046872">
    <property type="term" value="F:metal ion binding"/>
    <property type="evidence" value="ECO:0007669"/>
    <property type="project" value="InterPro"/>
</dbReference>
<dbReference type="GO" id="GO:0008999">
    <property type="term" value="F:protein-N-terminal-alanine acetyltransferase activity"/>
    <property type="evidence" value="ECO:0007669"/>
    <property type="project" value="TreeGrafter"/>
</dbReference>
<dbReference type="KEGG" id="sky:D0C37_13725"/>
<dbReference type="SUPFAM" id="SSF109854">
    <property type="entry name" value="DinB/YfiT-like putative metalloenzymes"/>
    <property type="match status" value="1"/>
</dbReference>
<gene>
    <name evidence="2" type="ORF">D0C37_13725</name>
</gene>
<dbReference type="Gene3D" id="1.20.120.450">
    <property type="entry name" value="dinb family like domain"/>
    <property type="match status" value="1"/>
</dbReference>
<keyword evidence="2" id="KW-0808">Transferase</keyword>
<dbReference type="GeneID" id="300115240"/>
<evidence type="ECO:0000313" key="2">
    <source>
        <dbReference type="EMBL" id="AXQ55560.1"/>
    </source>
</evidence>
<dbReference type="InterPro" id="IPR034660">
    <property type="entry name" value="DinB/YfiT-like"/>
</dbReference>
<name>A0A385DC50_9ACTN</name>
<reference evidence="2 3" key="1">
    <citation type="submission" date="2018-08" db="EMBL/GenBank/DDBJ databases">
        <authorList>
            <person name="Ferrada E.E."/>
            <person name="Latorre B.A."/>
        </authorList>
    </citation>
    <scope>NUCLEOTIDE SEQUENCE [LARGE SCALE GENOMIC DNA]</scope>
    <source>
        <strain evidence="2 3">VK-A60T</strain>
    </source>
</reference>
<feature type="domain" description="N-acetyltransferase" evidence="1">
    <location>
        <begin position="214"/>
        <end position="371"/>
    </location>
</feature>
<dbReference type="InterPro" id="IPR016181">
    <property type="entry name" value="Acyl_CoA_acyltransferase"/>
</dbReference>
<dbReference type="SUPFAM" id="SSF55729">
    <property type="entry name" value="Acyl-CoA N-acyltransferases (Nat)"/>
    <property type="match status" value="1"/>
</dbReference>
<evidence type="ECO:0000259" key="1">
    <source>
        <dbReference type="PROSITE" id="PS51186"/>
    </source>
</evidence>
<dbReference type="Proteomes" id="UP000259636">
    <property type="component" value="Chromosome"/>
</dbReference>
<dbReference type="GO" id="GO:1990189">
    <property type="term" value="F:protein N-terminal-serine acetyltransferase activity"/>
    <property type="evidence" value="ECO:0007669"/>
    <property type="project" value="TreeGrafter"/>
</dbReference>
<dbReference type="RefSeq" id="WP_117349435.1">
    <property type="nucleotide sequence ID" value="NZ_CP031742.1"/>
</dbReference>